<keyword evidence="1" id="KW-1133">Transmembrane helix</keyword>
<keyword evidence="3" id="KW-1185">Reference proteome</keyword>
<evidence type="ECO:0000313" key="3">
    <source>
        <dbReference type="Proteomes" id="UP000256913"/>
    </source>
</evidence>
<protein>
    <submittedName>
        <fullName evidence="2">Uncharacterized protein</fullName>
    </submittedName>
</protein>
<feature type="transmembrane region" description="Helical" evidence="1">
    <location>
        <begin position="12"/>
        <end position="31"/>
    </location>
</feature>
<evidence type="ECO:0000256" key="1">
    <source>
        <dbReference type="SAM" id="Phobius"/>
    </source>
</evidence>
<proteinExistence type="predicted"/>
<keyword evidence="1" id="KW-0812">Transmembrane</keyword>
<keyword evidence="1" id="KW-0472">Membrane</keyword>
<dbReference type="EMBL" id="QUMQ01000001">
    <property type="protein sequence ID" value="REF98767.1"/>
    <property type="molecule type" value="Genomic_DNA"/>
</dbReference>
<reference evidence="2 3" key="1">
    <citation type="submission" date="2018-08" db="EMBL/GenBank/DDBJ databases">
        <title>Sequencing the genomes of 1000 actinobacteria strains.</title>
        <authorList>
            <person name="Klenk H.-P."/>
        </authorList>
    </citation>
    <scope>NUCLEOTIDE SEQUENCE [LARGE SCALE GENOMIC DNA]</scope>
    <source>
        <strain evidence="2 3">DSM 44099</strain>
    </source>
</reference>
<dbReference type="Proteomes" id="UP000256913">
    <property type="component" value="Unassembled WGS sequence"/>
</dbReference>
<feature type="transmembrane region" description="Helical" evidence="1">
    <location>
        <begin position="37"/>
        <end position="60"/>
    </location>
</feature>
<evidence type="ECO:0000313" key="2">
    <source>
        <dbReference type="EMBL" id="REF98767.1"/>
    </source>
</evidence>
<accession>A0A3D9ZNJ4</accession>
<gene>
    <name evidence="2" type="ORF">DFJ67_4786</name>
</gene>
<sequence>MRTPRPRTIVRLALGWLLLGWPFAFLMRMALSDDPAGAAVLWSLVTAVIGFGLTVVSDMFPVRPARSRKREDR</sequence>
<dbReference type="AlphaFoldDB" id="A0A3D9ZNJ4"/>
<organism evidence="2 3">
    <name type="scientific">Asanoa ferruginea</name>
    <dbReference type="NCBI Taxonomy" id="53367"/>
    <lineage>
        <taxon>Bacteria</taxon>
        <taxon>Bacillati</taxon>
        <taxon>Actinomycetota</taxon>
        <taxon>Actinomycetes</taxon>
        <taxon>Micromonosporales</taxon>
        <taxon>Micromonosporaceae</taxon>
        <taxon>Asanoa</taxon>
    </lineage>
</organism>
<name>A0A3D9ZNJ4_9ACTN</name>
<comment type="caution">
    <text evidence="2">The sequence shown here is derived from an EMBL/GenBank/DDBJ whole genome shotgun (WGS) entry which is preliminary data.</text>
</comment>